<feature type="domain" description="HTH araC/xylS-type" evidence="5">
    <location>
        <begin position="33"/>
        <end position="131"/>
    </location>
</feature>
<dbReference type="InterPro" id="IPR018062">
    <property type="entry name" value="HTH_AraC-typ_CS"/>
</dbReference>
<evidence type="ECO:0000259" key="5">
    <source>
        <dbReference type="PROSITE" id="PS01124"/>
    </source>
</evidence>
<dbReference type="AlphaFoldDB" id="A0A6V8K4F9"/>
<dbReference type="Gene3D" id="1.10.10.60">
    <property type="entry name" value="Homeodomain-like"/>
    <property type="match status" value="2"/>
</dbReference>
<dbReference type="InterPro" id="IPR018060">
    <property type="entry name" value="HTH_AraC"/>
</dbReference>
<dbReference type="PANTHER" id="PTHR46796:SF2">
    <property type="entry name" value="TRANSCRIPTIONAL REGULATORY PROTEIN"/>
    <property type="match status" value="1"/>
</dbReference>
<organism evidence="6 7">
    <name type="scientific">Phytohabitans houttuyneae</name>
    <dbReference type="NCBI Taxonomy" id="1076126"/>
    <lineage>
        <taxon>Bacteria</taxon>
        <taxon>Bacillati</taxon>
        <taxon>Actinomycetota</taxon>
        <taxon>Actinomycetes</taxon>
        <taxon>Micromonosporales</taxon>
        <taxon>Micromonosporaceae</taxon>
    </lineage>
</organism>
<protein>
    <recommendedName>
        <fullName evidence="5">HTH araC/xylS-type domain-containing protein</fullName>
    </recommendedName>
</protein>
<keyword evidence="2" id="KW-0238">DNA-binding</keyword>
<name>A0A6V8K4F9_9ACTN</name>
<keyword evidence="3" id="KW-0804">Transcription</keyword>
<keyword evidence="7" id="KW-1185">Reference proteome</keyword>
<dbReference type="PROSITE" id="PS01124">
    <property type="entry name" value="HTH_ARAC_FAMILY_2"/>
    <property type="match status" value="1"/>
</dbReference>
<sequence length="318" mass="33761">MVAGTQAIYAWGNHDRCLLSCPQETDNHTAAVVRAIERMRGELASPLSLSDLATTGLFSPFHFHRMFRLATTMTPARFLAALRMAQARRLLLHSGLTVAAIGSRVGYTSIGTFTTQFTRLVGESPLRFRELVRGLGDRPIGEMLAAAGFAAPASATHPYGLTVVELRREDDAGVPKSWCVAARSRAMWLDRTPAVGEYEARVLLIDARATPTDALVDDVAGSYLTGGATLRLSSSGQLGGPAEIALRPPRATDPPVLSSAPLRWLAGLPSGVWDGGNDLLASAAQVGDRLGAVRPQGTAWRVHPTPPLSMQAAGVGHP</sequence>
<dbReference type="Proteomes" id="UP000482800">
    <property type="component" value="Unassembled WGS sequence"/>
</dbReference>
<dbReference type="GO" id="GO:0003700">
    <property type="term" value="F:DNA-binding transcription factor activity"/>
    <property type="evidence" value="ECO:0007669"/>
    <property type="project" value="InterPro"/>
</dbReference>
<evidence type="ECO:0000256" key="4">
    <source>
        <dbReference type="SAM" id="MobiDB-lite"/>
    </source>
</evidence>
<dbReference type="InterPro" id="IPR009057">
    <property type="entry name" value="Homeodomain-like_sf"/>
</dbReference>
<evidence type="ECO:0000313" key="6">
    <source>
        <dbReference type="EMBL" id="GFJ76866.1"/>
    </source>
</evidence>
<dbReference type="PROSITE" id="PS00041">
    <property type="entry name" value="HTH_ARAC_FAMILY_1"/>
    <property type="match status" value="1"/>
</dbReference>
<evidence type="ECO:0000256" key="3">
    <source>
        <dbReference type="ARBA" id="ARBA00023163"/>
    </source>
</evidence>
<proteinExistence type="predicted"/>
<dbReference type="GO" id="GO:0043565">
    <property type="term" value="F:sequence-specific DNA binding"/>
    <property type="evidence" value="ECO:0007669"/>
    <property type="project" value="InterPro"/>
</dbReference>
<keyword evidence="1" id="KW-0805">Transcription regulation</keyword>
<reference evidence="6 7" key="2">
    <citation type="submission" date="2020-03" db="EMBL/GenBank/DDBJ databases">
        <authorList>
            <person name="Ichikawa N."/>
            <person name="Kimura A."/>
            <person name="Kitahashi Y."/>
            <person name="Uohara A."/>
        </authorList>
    </citation>
    <scope>NUCLEOTIDE SEQUENCE [LARGE SCALE GENOMIC DNA]</scope>
    <source>
        <strain evidence="6 7">NBRC 108639</strain>
    </source>
</reference>
<dbReference type="Pfam" id="PF12833">
    <property type="entry name" value="HTH_18"/>
    <property type="match status" value="1"/>
</dbReference>
<accession>A0A6V8K4F9</accession>
<comment type="caution">
    <text evidence="6">The sequence shown here is derived from an EMBL/GenBank/DDBJ whole genome shotgun (WGS) entry which is preliminary data.</text>
</comment>
<gene>
    <name evidence="6" type="ORF">Phou_010460</name>
</gene>
<feature type="region of interest" description="Disordered" evidence="4">
    <location>
        <begin position="298"/>
        <end position="318"/>
    </location>
</feature>
<dbReference type="InterPro" id="IPR050204">
    <property type="entry name" value="AraC_XylS_family_regulators"/>
</dbReference>
<dbReference type="EMBL" id="BLPF01000001">
    <property type="protein sequence ID" value="GFJ76866.1"/>
    <property type="molecule type" value="Genomic_DNA"/>
</dbReference>
<reference evidence="6 7" key="1">
    <citation type="submission" date="2020-03" db="EMBL/GenBank/DDBJ databases">
        <title>Whole genome shotgun sequence of Phytohabitans houttuyneae NBRC 108639.</title>
        <authorList>
            <person name="Komaki H."/>
            <person name="Tamura T."/>
        </authorList>
    </citation>
    <scope>NUCLEOTIDE SEQUENCE [LARGE SCALE GENOMIC DNA]</scope>
    <source>
        <strain evidence="6 7">NBRC 108639</strain>
    </source>
</reference>
<dbReference type="PANTHER" id="PTHR46796">
    <property type="entry name" value="HTH-TYPE TRANSCRIPTIONAL ACTIVATOR RHAS-RELATED"/>
    <property type="match status" value="1"/>
</dbReference>
<evidence type="ECO:0000256" key="2">
    <source>
        <dbReference type="ARBA" id="ARBA00023125"/>
    </source>
</evidence>
<evidence type="ECO:0000256" key="1">
    <source>
        <dbReference type="ARBA" id="ARBA00023015"/>
    </source>
</evidence>
<dbReference type="SMART" id="SM00342">
    <property type="entry name" value="HTH_ARAC"/>
    <property type="match status" value="1"/>
</dbReference>
<evidence type="ECO:0000313" key="7">
    <source>
        <dbReference type="Proteomes" id="UP000482800"/>
    </source>
</evidence>
<dbReference type="SUPFAM" id="SSF46689">
    <property type="entry name" value="Homeodomain-like"/>
    <property type="match status" value="2"/>
</dbReference>